<dbReference type="InterPro" id="IPR046373">
    <property type="entry name" value="Acyl-CoA_Oxase/DH_mid-dom_sf"/>
</dbReference>
<dbReference type="SUPFAM" id="SSF56645">
    <property type="entry name" value="Acyl-CoA dehydrogenase NM domain-like"/>
    <property type="match status" value="1"/>
</dbReference>
<evidence type="ECO:0000256" key="2">
    <source>
        <dbReference type="ARBA" id="ARBA00009347"/>
    </source>
</evidence>
<dbReference type="PIRSF" id="PIRSF016578">
    <property type="entry name" value="HsaA"/>
    <property type="match status" value="1"/>
</dbReference>
<dbReference type="InterPro" id="IPR009075">
    <property type="entry name" value="AcylCo_DH/oxidase_C"/>
</dbReference>
<evidence type="ECO:0000259" key="8">
    <source>
        <dbReference type="Pfam" id="PF02771"/>
    </source>
</evidence>
<dbReference type="InterPro" id="IPR013786">
    <property type="entry name" value="AcylCoA_DH/ox_N"/>
</dbReference>
<dbReference type="InterPro" id="IPR006089">
    <property type="entry name" value="Acyl-CoA_DH_CS"/>
</dbReference>
<accession>A0ABP6FPD4</accession>
<name>A0ABP6FPD4_9ACTN</name>
<dbReference type="Pfam" id="PF02770">
    <property type="entry name" value="Acyl-CoA_dh_M"/>
    <property type="match status" value="1"/>
</dbReference>
<evidence type="ECO:0000256" key="5">
    <source>
        <dbReference type="RuleBase" id="RU362125"/>
    </source>
</evidence>
<keyword evidence="4 5" id="KW-0274">FAD</keyword>
<dbReference type="CDD" id="cd00567">
    <property type="entry name" value="ACAD"/>
    <property type="match status" value="1"/>
</dbReference>
<dbReference type="SUPFAM" id="SSF47203">
    <property type="entry name" value="Acyl-CoA dehydrogenase C-terminal domain-like"/>
    <property type="match status" value="1"/>
</dbReference>
<dbReference type="InterPro" id="IPR036250">
    <property type="entry name" value="AcylCo_DH-like_C"/>
</dbReference>
<dbReference type="InterPro" id="IPR037069">
    <property type="entry name" value="AcylCoA_DH/ox_N_sf"/>
</dbReference>
<evidence type="ECO:0000313" key="10">
    <source>
        <dbReference type="Proteomes" id="UP001501666"/>
    </source>
</evidence>
<evidence type="ECO:0000256" key="4">
    <source>
        <dbReference type="ARBA" id="ARBA00022827"/>
    </source>
</evidence>
<keyword evidence="3 5" id="KW-0285">Flavoprotein</keyword>
<comment type="caution">
    <text evidence="9">The sequence shown here is derived from an EMBL/GenBank/DDBJ whole genome shotgun (WGS) entry which is preliminary data.</text>
</comment>
<dbReference type="Gene3D" id="1.10.540.10">
    <property type="entry name" value="Acyl-CoA dehydrogenase/oxidase, N-terminal domain"/>
    <property type="match status" value="1"/>
</dbReference>
<evidence type="ECO:0000259" key="7">
    <source>
        <dbReference type="Pfam" id="PF02770"/>
    </source>
</evidence>
<dbReference type="InterPro" id="IPR009100">
    <property type="entry name" value="AcylCoA_DH/oxidase_NM_dom_sf"/>
</dbReference>
<feature type="domain" description="Acyl-CoA dehydrogenase/oxidase C-terminal" evidence="6">
    <location>
        <begin position="218"/>
        <end position="376"/>
    </location>
</feature>
<dbReference type="PANTHER" id="PTHR43884">
    <property type="entry name" value="ACYL-COA DEHYDROGENASE"/>
    <property type="match status" value="1"/>
</dbReference>
<reference evidence="10" key="1">
    <citation type="journal article" date="2019" name="Int. J. Syst. Evol. Microbiol.">
        <title>The Global Catalogue of Microorganisms (GCM) 10K type strain sequencing project: providing services to taxonomists for standard genome sequencing and annotation.</title>
        <authorList>
            <consortium name="The Broad Institute Genomics Platform"/>
            <consortium name="The Broad Institute Genome Sequencing Center for Infectious Disease"/>
            <person name="Wu L."/>
            <person name="Ma J."/>
        </authorList>
    </citation>
    <scope>NUCLEOTIDE SEQUENCE [LARGE SCALE GENOMIC DNA]</scope>
    <source>
        <strain evidence="10">JCM 6835</strain>
    </source>
</reference>
<dbReference type="PROSITE" id="PS00073">
    <property type="entry name" value="ACYL_COA_DH_2"/>
    <property type="match status" value="1"/>
</dbReference>
<dbReference type="Proteomes" id="UP001501666">
    <property type="component" value="Unassembled WGS sequence"/>
</dbReference>
<dbReference type="PANTHER" id="PTHR43884:SF12">
    <property type="entry name" value="ISOVALERYL-COA DEHYDROGENASE, MITOCHONDRIAL-RELATED"/>
    <property type="match status" value="1"/>
</dbReference>
<comment type="similarity">
    <text evidence="2 5">Belongs to the acyl-CoA dehydrogenase family.</text>
</comment>
<protein>
    <submittedName>
        <fullName evidence="9">Acyl-CoA dehydrogenase</fullName>
    </submittedName>
</protein>
<gene>
    <name evidence="9" type="ORF">GCM10010412_090390</name>
</gene>
<evidence type="ECO:0000256" key="1">
    <source>
        <dbReference type="ARBA" id="ARBA00001974"/>
    </source>
</evidence>
<dbReference type="EMBL" id="BAAATE010000044">
    <property type="protein sequence ID" value="GAA2696456.1"/>
    <property type="molecule type" value="Genomic_DNA"/>
</dbReference>
<keyword evidence="5" id="KW-0560">Oxidoreductase</keyword>
<dbReference type="Pfam" id="PF02771">
    <property type="entry name" value="Acyl-CoA_dh_N"/>
    <property type="match status" value="1"/>
</dbReference>
<evidence type="ECO:0000256" key="3">
    <source>
        <dbReference type="ARBA" id="ARBA00022630"/>
    </source>
</evidence>
<feature type="domain" description="Acyl-CoA dehydrogenase/oxidase N-terminal" evidence="8">
    <location>
        <begin position="5"/>
        <end position="110"/>
    </location>
</feature>
<evidence type="ECO:0000259" key="6">
    <source>
        <dbReference type="Pfam" id="PF00441"/>
    </source>
</evidence>
<dbReference type="InterPro" id="IPR006091">
    <property type="entry name" value="Acyl-CoA_Oxase/DH_mid-dom"/>
</dbReference>
<proteinExistence type="inferred from homology"/>
<dbReference type="Pfam" id="PF00441">
    <property type="entry name" value="Acyl-CoA_dh_1"/>
    <property type="match status" value="1"/>
</dbReference>
<comment type="cofactor">
    <cofactor evidence="1 5">
        <name>FAD</name>
        <dbReference type="ChEBI" id="CHEBI:57692"/>
    </cofactor>
</comment>
<feature type="domain" description="Acyl-CoA oxidase/dehydrogenase middle" evidence="7">
    <location>
        <begin position="117"/>
        <end position="207"/>
    </location>
</feature>
<organism evidence="9 10">
    <name type="scientific">Nonomuraea recticatena</name>
    <dbReference type="NCBI Taxonomy" id="46178"/>
    <lineage>
        <taxon>Bacteria</taxon>
        <taxon>Bacillati</taxon>
        <taxon>Actinomycetota</taxon>
        <taxon>Actinomycetes</taxon>
        <taxon>Streptosporangiales</taxon>
        <taxon>Streptosporangiaceae</taxon>
        <taxon>Nonomuraea</taxon>
    </lineage>
</organism>
<dbReference type="Gene3D" id="1.20.140.10">
    <property type="entry name" value="Butyryl-CoA Dehydrogenase, subunit A, domain 3"/>
    <property type="match status" value="1"/>
</dbReference>
<sequence length="386" mass="41547">MKQPAYLRAVQGFARRELAGKDAYLDSLADAPLPLYERFAATGLANWWLPKEIGGLGLGLEESVRITAELAYADAGVAFTLFIPVLTTSMVAWYGSEELKERHLGELVSGNGFCATLGSEHAAGSELARITTTARHEGDTIVLDGQKAFSTNTDFARFLVVVARAQDDPSGYLAVLVPRDTPGVTVDKRWDVIGLRSSATYQVSLSGVRVPKGNVLRGNGLRLLEVGLNASRILIAATALGVARRVRDVCMEYGATKTVKGAPLTGNAVFASRLGQFEMEIEVMANQCTAAARAYDAIAARPDAGEEFLRVGTLKQALTAKMFCGQTGWRIASAASEMFGGLGYTHESVIGKLLRDMRYVSIVEGGDDVLRELVFSRYVVPVSKRS</sequence>
<dbReference type="Gene3D" id="2.40.110.10">
    <property type="entry name" value="Butyryl-CoA Dehydrogenase, subunit A, domain 2"/>
    <property type="match status" value="1"/>
</dbReference>
<dbReference type="RefSeq" id="WP_346155926.1">
    <property type="nucleotide sequence ID" value="NZ_BAAATE010000044.1"/>
</dbReference>
<evidence type="ECO:0000313" key="9">
    <source>
        <dbReference type="EMBL" id="GAA2696456.1"/>
    </source>
</evidence>
<keyword evidence="10" id="KW-1185">Reference proteome</keyword>